<evidence type="ECO:0000313" key="10">
    <source>
        <dbReference type="Proteomes" id="UP000000323"/>
    </source>
</evidence>
<accession>D1CEG9</accession>
<dbReference type="SUPFAM" id="SSF161098">
    <property type="entry name" value="MetI-like"/>
    <property type="match status" value="1"/>
</dbReference>
<keyword evidence="6 7" id="KW-0472">Membrane</keyword>
<feature type="transmembrane region" description="Helical" evidence="7">
    <location>
        <begin position="239"/>
        <end position="261"/>
    </location>
</feature>
<evidence type="ECO:0000256" key="1">
    <source>
        <dbReference type="ARBA" id="ARBA00004651"/>
    </source>
</evidence>
<evidence type="ECO:0000259" key="8">
    <source>
        <dbReference type="PROSITE" id="PS50928"/>
    </source>
</evidence>
<dbReference type="RefSeq" id="WP_012874360.1">
    <property type="nucleotide sequence ID" value="NC_013525.1"/>
</dbReference>
<dbReference type="CDD" id="cd06261">
    <property type="entry name" value="TM_PBP2"/>
    <property type="match status" value="1"/>
</dbReference>
<feature type="transmembrane region" description="Helical" evidence="7">
    <location>
        <begin position="26"/>
        <end position="47"/>
    </location>
</feature>
<dbReference type="PROSITE" id="PS50928">
    <property type="entry name" value="ABC_TM1"/>
    <property type="match status" value="1"/>
</dbReference>
<dbReference type="STRING" id="525904.Tter_0403"/>
<feature type="transmembrane region" description="Helical" evidence="7">
    <location>
        <begin position="144"/>
        <end position="161"/>
    </location>
</feature>
<dbReference type="HOGENOM" id="CLU_046113_2_3_0"/>
<dbReference type="AlphaFoldDB" id="D1CEG9"/>
<feature type="transmembrane region" description="Helical" evidence="7">
    <location>
        <begin position="181"/>
        <end position="198"/>
    </location>
</feature>
<keyword evidence="10" id="KW-1185">Reference proteome</keyword>
<dbReference type="PANTHER" id="PTHR30151">
    <property type="entry name" value="ALKANE SULFONATE ABC TRANSPORTER-RELATED, MEMBRANE SUBUNIT"/>
    <property type="match status" value="1"/>
</dbReference>
<evidence type="ECO:0000256" key="3">
    <source>
        <dbReference type="ARBA" id="ARBA00022475"/>
    </source>
</evidence>
<dbReference type="OrthoDB" id="9799271at2"/>
<feature type="transmembrane region" description="Helical" evidence="7">
    <location>
        <begin position="205"/>
        <end position="227"/>
    </location>
</feature>
<evidence type="ECO:0000256" key="5">
    <source>
        <dbReference type="ARBA" id="ARBA00022989"/>
    </source>
</evidence>
<evidence type="ECO:0000256" key="7">
    <source>
        <dbReference type="RuleBase" id="RU363032"/>
    </source>
</evidence>
<gene>
    <name evidence="9" type="ordered locus">Tter_0403</name>
</gene>
<name>D1CEG9_THET1</name>
<comment type="subcellular location">
    <subcellularLocation>
        <location evidence="1 7">Cell membrane</location>
        <topology evidence="1 7">Multi-pass membrane protein</topology>
    </subcellularLocation>
</comment>
<keyword evidence="4 7" id="KW-0812">Transmembrane</keyword>
<evidence type="ECO:0000256" key="2">
    <source>
        <dbReference type="ARBA" id="ARBA00022448"/>
    </source>
</evidence>
<dbReference type="EMBL" id="CP001825">
    <property type="protein sequence ID" value="ACZ41325.1"/>
    <property type="molecule type" value="Genomic_DNA"/>
</dbReference>
<dbReference type="PANTHER" id="PTHR30151:SF20">
    <property type="entry name" value="ABC TRANSPORTER PERMEASE PROTEIN HI_0355-RELATED"/>
    <property type="match status" value="1"/>
</dbReference>
<dbReference type="GO" id="GO:0055085">
    <property type="term" value="P:transmembrane transport"/>
    <property type="evidence" value="ECO:0007669"/>
    <property type="project" value="InterPro"/>
</dbReference>
<dbReference type="Proteomes" id="UP000000323">
    <property type="component" value="Chromosome 1"/>
</dbReference>
<comment type="similarity">
    <text evidence="7">Belongs to the binding-protein-dependent transport system permease family.</text>
</comment>
<dbReference type="Gene3D" id="1.10.3720.10">
    <property type="entry name" value="MetI-like"/>
    <property type="match status" value="1"/>
</dbReference>
<dbReference type="Pfam" id="PF00528">
    <property type="entry name" value="BPD_transp_1"/>
    <property type="match status" value="1"/>
</dbReference>
<keyword evidence="3" id="KW-1003">Cell membrane</keyword>
<dbReference type="KEGG" id="ttr:Tter_0403"/>
<feature type="domain" description="ABC transmembrane type-1" evidence="8">
    <location>
        <begin position="78"/>
        <end position="258"/>
    </location>
</feature>
<keyword evidence="5 7" id="KW-1133">Transmembrane helix</keyword>
<dbReference type="GO" id="GO:0005886">
    <property type="term" value="C:plasma membrane"/>
    <property type="evidence" value="ECO:0007669"/>
    <property type="project" value="UniProtKB-SubCell"/>
</dbReference>
<protein>
    <submittedName>
        <fullName evidence="9">Binding-protein-dependent transport systems inner membrane component</fullName>
    </submittedName>
</protein>
<feature type="transmembrane region" description="Helical" evidence="7">
    <location>
        <begin position="86"/>
        <end position="106"/>
    </location>
</feature>
<dbReference type="InterPro" id="IPR000515">
    <property type="entry name" value="MetI-like"/>
</dbReference>
<evidence type="ECO:0000256" key="6">
    <source>
        <dbReference type="ARBA" id="ARBA00023136"/>
    </source>
</evidence>
<proteinExistence type="inferred from homology"/>
<evidence type="ECO:0000313" key="9">
    <source>
        <dbReference type="EMBL" id="ACZ41325.1"/>
    </source>
</evidence>
<organism evidence="9 10">
    <name type="scientific">Thermobaculum terrenum (strain ATCC BAA-798 / CCMEE 7001 / YNP1)</name>
    <dbReference type="NCBI Taxonomy" id="525904"/>
    <lineage>
        <taxon>Bacteria</taxon>
        <taxon>Bacillati</taxon>
        <taxon>Chloroflexota</taxon>
        <taxon>Chloroflexia</taxon>
        <taxon>Candidatus Thermobaculales</taxon>
        <taxon>Candidatus Thermobaculaceae</taxon>
        <taxon>Thermobaculum</taxon>
    </lineage>
</organism>
<feature type="transmembrane region" description="Helical" evidence="7">
    <location>
        <begin position="118"/>
        <end position="137"/>
    </location>
</feature>
<reference evidence="10" key="1">
    <citation type="journal article" date="2010" name="Stand. Genomic Sci.">
        <title>Complete genome sequence of 'Thermobaculum terrenum' type strain (YNP1).</title>
        <authorList>
            <person name="Kiss H."/>
            <person name="Cleland D."/>
            <person name="Lapidus A."/>
            <person name="Lucas S."/>
            <person name="Glavina Del Rio T."/>
            <person name="Nolan M."/>
            <person name="Tice H."/>
            <person name="Han C."/>
            <person name="Goodwin L."/>
            <person name="Pitluck S."/>
            <person name="Liolios K."/>
            <person name="Ivanova N."/>
            <person name="Mavromatis K."/>
            <person name="Ovchinnikova G."/>
            <person name="Pati A."/>
            <person name="Chen A."/>
            <person name="Palaniappan K."/>
            <person name="Land M."/>
            <person name="Hauser L."/>
            <person name="Chang Y."/>
            <person name="Jeffries C."/>
            <person name="Lu M."/>
            <person name="Brettin T."/>
            <person name="Detter J."/>
            <person name="Goker M."/>
            <person name="Tindall B."/>
            <person name="Beck B."/>
            <person name="McDermott T."/>
            <person name="Woyke T."/>
            <person name="Bristow J."/>
            <person name="Eisen J."/>
            <person name="Markowitz V."/>
            <person name="Hugenholtz P."/>
            <person name="Kyrpides N."/>
            <person name="Klenk H."/>
            <person name="Cheng J."/>
        </authorList>
    </citation>
    <scope>NUCLEOTIDE SEQUENCE [LARGE SCALE GENOMIC DNA]</scope>
    <source>
        <strain evidence="10">ATCC BAA-798 / YNP1</strain>
    </source>
</reference>
<evidence type="ECO:0000256" key="4">
    <source>
        <dbReference type="ARBA" id="ARBA00022692"/>
    </source>
</evidence>
<dbReference type="InterPro" id="IPR035906">
    <property type="entry name" value="MetI-like_sf"/>
</dbReference>
<dbReference type="TCDB" id="3.A.1.17.11">
    <property type="family name" value="the atp-binding cassette (abc) superfamily"/>
</dbReference>
<dbReference type="eggNOG" id="COG0600">
    <property type="taxonomic scope" value="Bacteria"/>
</dbReference>
<keyword evidence="2 7" id="KW-0813">Transport</keyword>
<sequence>MRQESYGLPAYKISTGAGELKGKLSLWGWVIASLILAILLWEAIVLVGKYPTYILPTPMEVWQRFLQSLADGTWWTHTRITLLESILGFALGFGVAAVFGYILAHWRAVERLLSPHIAASQALPVVAIAPLITLWFGYGLLGKVIVCALVVFFPILVNTIVGIRNVPRDLIEVAQVYGAGWWQTFWMVELPLSLPVLLGGIRLGLTLSITGAVVGEFVGADVGLGVLLNISKGMFDTPLMFVALITLALMAASFYGIALLLEKILLAWHYE</sequence>